<organism evidence="1 2">
    <name type="scientific">Caerostris extrusa</name>
    <name type="common">Bark spider</name>
    <name type="synonym">Caerostris bankana</name>
    <dbReference type="NCBI Taxonomy" id="172846"/>
    <lineage>
        <taxon>Eukaryota</taxon>
        <taxon>Metazoa</taxon>
        <taxon>Ecdysozoa</taxon>
        <taxon>Arthropoda</taxon>
        <taxon>Chelicerata</taxon>
        <taxon>Arachnida</taxon>
        <taxon>Araneae</taxon>
        <taxon>Araneomorphae</taxon>
        <taxon>Entelegynae</taxon>
        <taxon>Araneoidea</taxon>
        <taxon>Araneidae</taxon>
        <taxon>Caerostris</taxon>
    </lineage>
</organism>
<dbReference type="Proteomes" id="UP001054945">
    <property type="component" value="Unassembled WGS sequence"/>
</dbReference>
<comment type="caution">
    <text evidence="1">The sequence shown here is derived from an EMBL/GenBank/DDBJ whole genome shotgun (WGS) entry which is preliminary data.</text>
</comment>
<keyword evidence="2" id="KW-1185">Reference proteome</keyword>
<protein>
    <submittedName>
        <fullName evidence="1">Uncharacterized protein</fullName>
    </submittedName>
</protein>
<name>A0AAV4XVW9_CAEEX</name>
<dbReference type="EMBL" id="BPLR01018404">
    <property type="protein sequence ID" value="GIY99277.1"/>
    <property type="molecule type" value="Genomic_DNA"/>
</dbReference>
<dbReference type="AlphaFoldDB" id="A0AAV4XVW9"/>
<sequence length="135" mass="15654">MRGFSRLSKYCPVKKLVYESFQILRLSPNQSTCFEFSIAETICRQFGSELKGEKKKKVKQMERVTGYLNLRIKQGGVTRVNRCIQWGERNSSNKTPHFIERKYIIAITAGERGEEKTCLRAQRVKTKARKLTSDS</sequence>
<reference evidence="1 2" key="1">
    <citation type="submission" date="2021-06" db="EMBL/GenBank/DDBJ databases">
        <title>Caerostris extrusa draft genome.</title>
        <authorList>
            <person name="Kono N."/>
            <person name="Arakawa K."/>
        </authorList>
    </citation>
    <scope>NUCLEOTIDE SEQUENCE [LARGE SCALE GENOMIC DNA]</scope>
</reference>
<gene>
    <name evidence="1" type="ORF">CEXT_261031</name>
</gene>
<proteinExistence type="predicted"/>
<accession>A0AAV4XVW9</accession>
<evidence type="ECO:0000313" key="1">
    <source>
        <dbReference type="EMBL" id="GIY99277.1"/>
    </source>
</evidence>
<evidence type="ECO:0000313" key="2">
    <source>
        <dbReference type="Proteomes" id="UP001054945"/>
    </source>
</evidence>